<reference evidence="2 3" key="1">
    <citation type="submission" date="2016-10" db="EMBL/GenBank/DDBJ databases">
        <authorList>
            <person name="de Groot N.N."/>
        </authorList>
    </citation>
    <scope>NUCLEOTIDE SEQUENCE [LARGE SCALE GENOMIC DNA]</scope>
    <source>
        <strain evidence="2 3">LMG 2247</strain>
    </source>
</reference>
<evidence type="ECO:0000313" key="2">
    <source>
        <dbReference type="EMBL" id="SDH08865.1"/>
    </source>
</evidence>
<dbReference type="EMBL" id="FNCJ01000007">
    <property type="protein sequence ID" value="SDH08865.1"/>
    <property type="molecule type" value="Genomic_DNA"/>
</dbReference>
<gene>
    <name evidence="2" type="ORF">SAMN05216466_10757</name>
</gene>
<evidence type="ECO:0000313" key="3">
    <source>
        <dbReference type="Proteomes" id="UP000199706"/>
    </source>
</evidence>
<keyword evidence="1" id="KW-0472">Membrane</keyword>
<organism evidence="2 3">
    <name type="scientific">Paraburkholderia phenazinium</name>
    <dbReference type="NCBI Taxonomy" id="60549"/>
    <lineage>
        <taxon>Bacteria</taxon>
        <taxon>Pseudomonadati</taxon>
        <taxon>Pseudomonadota</taxon>
        <taxon>Betaproteobacteria</taxon>
        <taxon>Burkholderiales</taxon>
        <taxon>Burkholderiaceae</taxon>
        <taxon>Paraburkholderia</taxon>
    </lineage>
</organism>
<name>A0A1G7ZJT7_9BURK</name>
<proteinExistence type="predicted"/>
<feature type="transmembrane region" description="Helical" evidence="1">
    <location>
        <begin position="39"/>
        <end position="59"/>
    </location>
</feature>
<accession>A0A1G7ZJT7</accession>
<protein>
    <submittedName>
        <fullName evidence="2">Uncharacterized protein</fullName>
    </submittedName>
</protein>
<keyword evidence="1" id="KW-1133">Transmembrane helix</keyword>
<evidence type="ECO:0000256" key="1">
    <source>
        <dbReference type="SAM" id="Phobius"/>
    </source>
</evidence>
<keyword evidence="1" id="KW-0812">Transmembrane</keyword>
<sequence length="64" mass="7434">MIAENEQRIAVHEAVCAERYQGIIDKFTRGEKRMQRIEYIIYFLLLVLLFGPAGAFKAFEALLK</sequence>
<dbReference type="Proteomes" id="UP000199706">
    <property type="component" value="Unassembled WGS sequence"/>
</dbReference>
<dbReference type="AlphaFoldDB" id="A0A1G7ZJT7"/>